<comment type="caution">
    <text evidence="1">The sequence shown here is derived from an EMBL/GenBank/DDBJ whole genome shotgun (WGS) entry which is preliminary data.</text>
</comment>
<protein>
    <submittedName>
        <fullName evidence="1">Uncharacterized protein</fullName>
    </submittedName>
</protein>
<reference evidence="1 2" key="1">
    <citation type="journal article" date="2019" name="Environ. Microbiol.">
        <title>Species interactions and distinct microbial communities in high Arctic permafrost affected cryosols are associated with the CH4 and CO2 gas fluxes.</title>
        <authorList>
            <person name="Altshuler I."/>
            <person name="Hamel J."/>
            <person name="Turney S."/>
            <person name="Magnuson E."/>
            <person name="Levesque R."/>
            <person name="Greer C."/>
            <person name="Whyte L.G."/>
        </authorList>
    </citation>
    <scope>NUCLEOTIDE SEQUENCE [LARGE SCALE GENOMIC DNA]</scope>
    <source>
        <strain evidence="1 2">S9.3A</strain>
    </source>
</reference>
<dbReference type="AlphaFoldDB" id="A0A502D5V9"/>
<dbReference type="RefSeq" id="WP_140737027.1">
    <property type="nucleotide sequence ID" value="NZ_RCZM01000001.1"/>
</dbReference>
<evidence type="ECO:0000313" key="1">
    <source>
        <dbReference type="EMBL" id="TPG19381.1"/>
    </source>
</evidence>
<gene>
    <name evidence="1" type="ORF">EAH86_02520</name>
</gene>
<accession>A0A502D5V9</accession>
<organism evidence="1 2">
    <name type="scientific">Pedococcus bigeumensis</name>
    <dbReference type="NCBI Taxonomy" id="433644"/>
    <lineage>
        <taxon>Bacteria</taxon>
        <taxon>Bacillati</taxon>
        <taxon>Actinomycetota</taxon>
        <taxon>Actinomycetes</taxon>
        <taxon>Micrococcales</taxon>
        <taxon>Intrasporangiaceae</taxon>
        <taxon>Pedococcus</taxon>
    </lineage>
</organism>
<dbReference type="OrthoDB" id="9778153at2"/>
<evidence type="ECO:0000313" key="2">
    <source>
        <dbReference type="Proteomes" id="UP000317722"/>
    </source>
</evidence>
<dbReference type="EMBL" id="RCZM01000001">
    <property type="protein sequence ID" value="TPG19381.1"/>
    <property type="molecule type" value="Genomic_DNA"/>
</dbReference>
<proteinExistence type="predicted"/>
<name>A0A502D5V9_9MICO</name>
<dbReference type="Proteomes" id="UP000317722">
    <property type="component" value="Unassembled WGS sequence"/>
</dbReference>
<keyword evidence="2" id="KW-1185">Reference proteome</keyword>
<sequence>MPPLSDARADRPAEPSLFASLVDDAAVFPPGNAPLPEAVRRHRVHRTSGYAACVGPLLVPASAAGDLEPLLDREPLRVGVIGRPGTPGEVVAAAVGVLRSTTGVEVAGAELGWTPDWRATDLGGLPLSLEVPRGSDQVAAIADIASDASDLAPLQAKFRTGATETWAWPDETELATFVRAAIDHDLGFKLTGGLHHALRGTHDGEEQHGLLNVLAAVRWALNGEEVDELVPLLAERDPAVLVPQITRMSAADAAIVRAFFTAYGCCEVTDPIGELTTLGLVQGA</sequence>